<reference evidence="2" key="1">
    <citation type="submission" date="2021-12" db="EMBL/GenBank/DDBJ databases">
        <title>Black yeast isolated from Biological Soil Crust.</title>
        <authorList>
            <person name="Kurbessoian T."/>
        </authorList>
    </citation>
    <scope>NUCLEOTIDE SEQUENCE</scope>
    <source>
        <strain evidence="2">CCFEE 5208</strain>
    </source>
</reference>
<dbReference type="SUPFAM" id="SSF82199">
    <property type="entry name" value="SET domain"/>
    <property type="match status" value="2"/>
</dbReference>
<gene>
    <name evidence="2" type="ORF">LTR82_012671</name>
    <name evidence="3" type="ORF">LTR91_003962</name>
</gene>
<comment type="caution">
    <text evidence="3">The sequence shown here is derived from an EMBL/GenBank/DDBJ whole genome shotgun (WGS) entry which is preliminary data.</text>
</comment>
<dbReference type="Gene3D" id="3.90.1410.10">
    <property type="entry name" value="set domain protein methyltransferase, domain 1"/>
    <property type="match status" value="2"/>
</dbReference>
<feature type="region of interest" description="Disordered" evidence="1">
    <location>
        <begin position="1"/>
        <end position="30"/>
    </location>
</feature>
<dbReference type="GO" id="GO:0016279">
    <property type="term" value="F:protein-lysine N-methyltransferase activity"/>
    <property type="evidence" value="ECO:0007669"/>
    <property type="project" value="TreeGrafter"/>
</dbReference>
<evidence type="ECO:0008006" key="5">
    <source>
        <dbReference type="Google" id="ProtNLM"/>
    </source>
</evidence>
<evidence type="ECO:0000313" key="2">
    <source>
        <dbReference type="EMBL" id="KAK0315113.1"/>
    </source>
</evidence>
<name>A0AAN6KVF0_9PEZI</name>
<dbReference type="InterPro" id="IPR046341">
    <property type="entry name" value="SET_dom_sf"/>
</dbReference>
<feature type="compositionally biased region" description="Polar residues" evidence="1">
    <location>
        <begin position="1"/>
        <end position="12"/>
    </location>
</feature>
<dbReference type="Proteomes" id="UP001175353">
    <property type="component" value="Unassembled WGS sequence"/>
</dbReference>
<dbReference type="Proteomes" id="UP001168146">
    <property type="component" value="Unassembled WGS sequence"/>
</dbReference>
<proteinExistence type="predicted"/>
<organism evidence="3 4">
    <name type="scientific">Friedmanniomyces endolithicus</name>
    <dbReference type="NCBI Taxonomy" id="329885"/>
    <lineage>
        <taxon>Eukaryota</taxon>
        <taxon>Fungi</taxon>
        <taxon>Dikarya</taxon>
        <taxon>Ascomycota</taxon>
        <taxon>Pezizomycotina</taxon>
        <taxon>Dothideomycetes</taxon>
        <taxon>Dothideomycetidae</taxon>
        <taxon>Mycosphaerellales</taxon>
        <taxon>Teratosphaeriaceae</taxon>
        <taxon>Friedmanniomyces</taxon>
    </lineage>
</organism>
<dbReference type="AlphaFoldDB" id="A0AAN6KVF0"/>
<dbReference type="PANTHER" id="PTHR13271:SF137">
    <property type="entry name" value="SET DOMAIN-CONTAINING PROTEIN"/>
    <property type="match status" value="1"/>
</dbReference>
<feature type="compositionally biased region" description="Basic and acidic residues" evidence="1">
    <location>
        <begin position="13"/>
        <end position="30"/>
    </location>
</feature>
<accession>A0AAN6KVF0</accession>
<evidence type="ECO:0000313" key="3">
    <source>
        <dbReference type="EMBL" id="KAK1005541.1"/>
    </source>
</evidence>
<protein>
    <recommendedName>
        <fullName evidence="5">SET domain-containing protein</fullName>
    </recommendedName>
</protein>
<dbReference type="PANTHER" id="PTHR13271">
    <property type="entry name" value="UNCHARACTERIZED PUTATIVE METHYLTRANSFERASE"/>
    <property type="match status" value="1"/>
</dbReference>
<evidence type="ECO:0000256" key="1">
    <source>
        <dbReference type="SAM" id="MobiDB-lite"/>
    </source>
</evidence>
<sequence length="446" mass="50500">MNQDATASSQAHETLRAEEPSEQRGVEIRHVKPAQLPGRGLGLVTTAKIKTGARIIFVPEKAMFKPYSFLTNASPQAQLAVSLLVDCIAAQPTISTWAATWPTDVDFEHSMPLRWPESLRDLIPPPVEQPLRRQEEDLLKDLNSVHDFLAASELSDDDFRYYWFIVNSRSFHWKPSGGKVGSMVMCPFIDYINHAPSGSACNVFERANGYEVVADRDYGEFWSQFQMNSLPFRYFFLFQRRIVLSPYCQIKMRSIALKVLRVYKRKIVTNPSEAAGEEILATYGAHSNDKLLVHYGFVCHSGRAPNHETPNRDDDIRLDHILLPALTPAVRTQLQDVGFLGGYALLPASNELCFKTQVAVRAMLLTCNEWEYFVANGEDLGEDQSGAVRTFVAPLLKQYSDEAAEKLVRIASKREDLRDRNNEFDLLDTRWTQIAHALEDFLDSVP</sequence>
<reference evidence="3" key="2">
    <citation type="submission" date="2023-06" db="EMBL/GenBank/DDBJ databases">
        <title>Black Yeasts Isolated from many extreme environments.</title>
        <authorList>
            <person name="Coleine C."/>
            <person name="Stajich J.E."/>
            <person name="Selbmann L."/>
        </authorList>
    </citation>
    <scope>NUCLEOTIDE SEQUENCE</scope>
    <source>
        <strain evidence="3">CCFEE 5200</strain>
    </source>
</reference>
<dbReference type="EMBL" id="JASUXU010000052">
    <property type="protein sequence ID" value="KAK0315113.1"/>
    <property type="molecule type" value="Genomic_DNA"/>
</dbReference>
<keyword evidence="4" id="KW-1185">Reference proteome</keyword>
<evidence type="ECO:0000313" key="4">
    <source>
        <dbReference type="Proteomes" id="UP001175353"/>
    </source>
</evidence>
<dbReference type="EMBL" id="JAUJLE010000022">
    <property type="protein sequence ID" value="KAK1005541.1"/>
    <property type="molecule type" value="Genomic_DNA"/>
</dbReference>
<dbReference type="InterPro" id="IPR050600">
    <property type="entry name" value="SETD3_SETD6_MTase"/>
</dbReference>